<evidence type="ECO:0000256" key="5">
    <source>
        <dbReference type="SAM" id="Coils"/>
    </source>
</evidence>
<feature type="coiled-coil region" evidence="5">
    <location>
        <begin position="143"/>
        <end position="170"/>
    </location>
</feature>
<accession>A0A8D8R382</accession>
<dbReference type="InterPro" id="IPR010793">
    <property type="entry name" value="Ribosomal_mL37/mL65"/>
</dbReference>
<evidence type="ECO:0000313" key="7">
    <source>
        <dbReference type="EMBL" id="CAG6643176.1"/>
    </source>
</evidence>
<dbReference type="GO" id="GO:0005762">
    <property type="term" value="C:mitochondrial large ribosomal subunit"/>
    <property type="evidence" value="ECO:0007669"/>
    <property type="project" value="TreeGrafter"/>
</dbReference>
<keyword evidence="5" id="KW-0175">Coiled coil</keyword>
<comment type="subcellular location">
    <subcellularLocation>
        <location evidence="1">Mitochondrion</location>
    </subcellularLocation>
</comment>
<evidence type="ECO:0000256" key="4">
    <source>
        <dbReference type="ARBA" id="ARBA00023274"/>
    </source>
</evidence>
<keyword evidence="4" id="KW-0687">Ribonucleoprotein</keyword>
<name>A0A8D8R382_9HEMI</name>
<dbReference type="PANTHER" id="PTHR13014:SF3">
    <property type="entry name" value="LARGE RIBOSOMAL SUBUNIT PROTEIN ML65"/>
    <property type="match status" value="1"/>
</dbReference>
<keyword evidence="3" id="KW-0496">Mitochondrion</keyword>
<dbReference type="Pfam" id="PF07147">
    <property type="entry name" value="PDCD9"/>
    <property type="match status" value="1"/>
</dbReference>
<dbReference type="GO" id="GO:0006412">
    <property type="term" value="P:translation"/>
    <property type="evidence" value="ECO:0007669"/>
    <property type="project" value="InterPro"/>
</dbReference>
<dbReference type="EMBL" id="HBUF01125897">
    <property type="protein sequence ID" value="CAG6643176.1"/>
    <property type="molecule type" value="Transcribed_RNA"/>
</dbReference>
<dbReference type="GO" id="GO:0003735">
    <property type="term" value="F:structural constituent of ribosome"/>
    <property type="evidence" value="ECO:0007669"/>
    <property type="project" value="InterPro"/>
</dbReference>
<keyword evidence="2 7" id="KW-0689">Ribosomal protein</keyword>
<evidence type="ECO:0000256" key="1">
    <source>
        <dbReference type="ARBA" id="ARBA00004173"/>
    </source>
</evidence>
<organism evidence="7">
    <name type="scientific">Cacopsylla melanoneura</name>
    <dbReference type="NCBI Taxonomy" id="428564"/>
    <lineage>
        <taxon>Eukaryota</taxon>
        <taxon>Metazoa</taxon>
        <taxon>Ecdysozoa</taxon>
        <taxon>Arthropoda</taxon>
        <taxon>Hexapoda</taxon>
        <taxon>Insecta</taxon>
        <taxon>Pterygota</taxon>
        <taxon>Neoptera</taxon>
        <taxon>Paraneoptera</taxon>
        <taxon>Hemiptera</taxon>
        <taxon>Sternorrhyncha</taxon>
        <taxon>Psylloidea</taxon>
        <taxon>Psyllidae</taxon>
        <taxon>Psyllinae</taxon>
        <taxon>Cacopsylla</taxon>
    </lineage>
</organism>
<evidence type="ECO:0000256" key="6">
    <source>
        <dbReference type="SAM" id="MobiDB-lite"/>
    </source>
</evidence>
<protein>
    <submittedName>
        <fullName evidence="7">28S ribosomal protein S30, mitochondrial</fullName>
    </submittedName>
</protein>
<feature type="region of interest" description="Disordered" evidence="6">
    <location>
        <begin position="511"/>
        <end position="534"/>
    </location>
</feature>
<evidence type="ECO:0000256" key="2">
    <source>
        <dbReference type="ARBA" id="ARBA00022980"/>
    </source>
</evidence>
<dbReference type="PANTHER" id="PTHR13014">
    <property type="entry name" value="MITOCHONDRIAL 28S RIBOSOMAL PROTEIN S30/P52 PRO-APOTOTIC PROTEIN"/>
    <property type="match status" value="1"/>
</dbReference>
<dbReference type="InterPro" id="IPR039982">
    <property type="entry name" value="Ribosomal_mL65"/>
</dbReference>
<reference evidence="7" key="1">
    <citation type="submission" date="2021-05" db="EMBL/GenBank/DDBJ databases">
        <authorList>
            <person name="Alioto T."/>
            <person name="Alioto T."/>
            <person name="Gomez Garrido J."/>
        </authorList>
    </citation>
    <scope>NUCLEOTIDE SEQUENCE</scope>
</reference>
<proteinExistence type="predicted"/>
<evidence type="ECO:0000256" key="3">
    <source>
        <dbReference type="ARBA" id="ARBA00023128"/>
    </source>
</evidence>
<dbReference type="AlphaFoldDB" id="A0A8D8R382"/>
<feature type="compositionally biased region" description="Basic and acidic residues" evidence="6">
    <location>
        <begin position="517"/>
        <end position="533"/>
    </location>
</feature>
<sequence length="554" mass="64797">MSIFHSNRGHGFKRLQFLRHYTSVSNETVVSKNIYPPILDISEKAKKGREALAMHAKIQALNTVEEKLLALNVPRYYGWESLVLKEGRVPYNFLPFIKSVTKTKVHQVDKECIEITLTQEKVDELLKNIKSQLGKVLVYHSQSQRHRHELESEEQTITDAEADKIKADNLVDQINRVLVSNLSKEYPHLLSAQVDYRPRIEAFWNVGGLGLTEAEREKRKKKNVPEELLDEPSNKWIQYFGSPLIQLRSNLPLTPLTDITPTQSSDCEEFPYDPVLTYALETKRYHGATLPGYWPDDEHKYGLLSFHSLPLDYNADDFEESLDSTGLLASWAWLLGQAAYHGFTTFNDITYPLVTQTIVSNGKLLSLYSYQMNTCVTFTDSGKRNDCYTSGPMELYSSIEDGQIKGWNDGALRQLLSMYTNKPQQREGLNMSPYLNPDESLVQKIENEKKRIWLHKTYRYFTAHRNRYLEAPEIFDWEYIYKVAFETRPMDARKRFFERDEDPLEERPLYDTYKYIPKPERPETEPKKRHEDQFYPEVLEGQKNFKVSTRHRKY</sequence>